<evidence type="ECO:0000256" key="7">
    <source>
        <dbReference type="ARBA" id="ARBA00023239"/>
    </source>
</evidence>
<dbReference type="PROSITE" id="PS51171">
    <property type="entry name" value="PREPHENATE_DEHYDR_3"/>
    <property type="match status" value="1"/>
</dbReference>
<reference evidence="13 14" key="1">
    <citation type="submission" date="2019-11" db="EMBL/GenBank/DDBJ databases">
        <title>Complete genome sequence of Corynebacterium kalinowskii 1959, a novel Corynebacterium species isolated from soil of a small paddock in Vilsendorf, Germany.</title>
        <authorList>
            <person name="Schaffert L."/>
            <person name="Ruwe M."/>
            <person name="Milse J."/>
            <person name="Hanuschka K."/>
            <person name="Ortseifen V."/>
            <person name="Droste J."/>
            <person name="Brandt D."/>
            <person name="Schlueter L."/>
            <person name="Kutter Y."/>
            <person name="Vinke S."/>
            <person name="Viehoefer P."/>
            <person name="Jacob L."/>
            <person name="Luebke N.-C."/>
            <person name="Schulte-Berndt E."/>
            <person name="Hain C."/>
            <person name="Linder M."/>
            <person name="Schmidt P."/>
            <person name="Wollenschlaeger L."/>
            <person name="Luttermann T."/>
            <person name="Thieme E."/>
            <person name="Hassa J."/>
            <person name="Haak M."/>
            <person name="Wittchen M."/>
            <person name="Mentz A."/>
            <person name="Persicke M."/>
            <person name="Busche T."/>
            <person name="Ruckert C."/>
        </authorList>
    </citation>
    <scope>NUCLEOTIDE SEQUENCE [LARGE SCALE GENOMIC DNA]</scope>
    <source>
        <strain evidence="13 14">2039</strain>
    </source>
</reference>
<protein>
    <recommendedName>
        <fullName evidence="3 10">Prephenate dehydratase</fullName>
        <shortName evidence="10">PDT</shortName>
        <ecNumber evidence="2 10">4.2.1.51</ecNumber>
    </recommendedName>
</protein>
<dbReference type="InterPro" id="IPR045865">
    <property type="entry name" value="ACT-like_dom_sf"/>
</dbReference>
<evidence type="ECO:0000256" key="8">
    <source>
        <dbReference type="ARBA" id="ARBA00047848"/>
    </source>
</evidence>
<dbReference type="PROSITE" id="PS00857">
    <property type="entry name" value="PREPHENATE_DEHYDR_1"/>
    <property type="match status" value="1"/>
</dbReference>
<gene>
    <name evidence="10 13" type="primary">pheA</name>
    <name evidence="13" type="ORF">COCCU_13295</name>
</gene>
<keyword evidence="7 10" id="KW-0456">Lyase</keyword>
<feature type="domain" description="ACT" evidence="12">
    <location>
        <begin position="201"/>
        <end position="278"/>
    </location>
</feature>
<keyword evidence="4 10" id="KW-0028">Amino-acid biosynthesis</keyword>
<dbReference type="PROSITE" id="PS00858">
    <property type="entry name" value="PREPHENATE_DEHYDR_2"/>
    <property type="match status" value="1"/>
</dbReference>
<evidence type="ECO:0000259" key="11">
    <source>
        <dbReference type="PROSITE" id="PS51171"/>
    </source>
</evidence>
<dbReference type="EC" id="4.2.1.51" evidence="2 10"/>
<dbReference type="RefSeq" id="WP_156232172.1">
    <property type="nucleotide sequence ID" value="NZ_CP046455.1"/>
</dbReference>
<evidence type="ECO:0000256" key="10">
    <source>
        <dbReference type="RuleBase" id="RU361254"/>
    </source>
</evidence>
<dbReference type="InterPro" id="IPR001086">
    <property type="entry name" value="Preph_deHydtase"/>
</dbReference>
<sequence>MSTTVAYLGPAGTFTEAALLKLRSTGVFGTSEITPLAVSSPALALDAVRSGEAAFACVAIENSVDGPVTPTFDALSAGEGVQIYREVDLDIAFSIMVRPGTTLEDIKTLATHPVGYQQVKGWMAENIPAAEYRSASSNAAGAEAVAEGRVDAAAAPERAAALFGLETIADNIADFSGATTRFVAVGPRGVPTPRTGNDRTSVVFSLPNEPGTLVNALTEFAQRGVDLSRIESRPTRRKLGSYNFHIDLIGHIDDTPLAEALRALWLRTEDLVFLGSWPAETGEGGEDKLAADLARLEQATQWVNNAREGKE</sequence>
<evidence type="ECO:0000313" key="13">
    <source>
        <dbReference type="EMBL" id="QGU08558.1"/>
    </source>
</evidence>
<dbReference type="PANTHER" id="PTHR21022">
    <property type="entry name" value="PREPHENATE DEHYDRATASE P PROTEIN"/>
    <property type="match status" value="1"/>
</dbReference>
<dbReference type="GO" id="GO:0009094">
    <property type="term" value="P:L-phenylalanine biosynthetic process"/>
    <property type="evidence" value="ECO:0007669"/>
    <property type="project" value="UniProtKB-UniPathway"/>
</dbReference>
<dbReference type="GO" id="GO:0004664">
    <property type="term" value="F:prephenate dehydratase activity"/>
    <property type="evidence" value="ECO:0007669"/>
    <property type="project" value="UniProtKB-UniRule"/>
</dbReference>
<evidence type="ECO:0000313" key="14">
    <source>
        <dbReference type="Proteomes" id="UP000424462"/>
    </source>
</evidence>
<keyword evidence="14" id="KW-1185">Reference proteome</keyword>
<dbReference type="PANTHER" id="PTHR21022:SF19">
    <property type="entry name" value="PREPHENATE DEHYDRATASE-RELATED"/>
    <property type="match status" value="1"/>
</dbReference>
<comment type="catalytic activity">
    <reaction evidence="8 10">
        <text>prephenate + H(+) = 3-phenylpyruvate + CO2 + H2O</text>
        <dbReference type="Rhea" id="RHEA:21648"/>
        <dbReference type="ChEBI" id="CHEBI:15377"/>
        <dbReference type="ChEBI" id="CHEBI:15378"/>
        <dbReference type="ChEBI" id="CHEBI:16526"/>
        <dbReference type="ChEBI" id="CHEBI:18005"/>
        <dbReference type="ChEBI" id="CHEBI:29934"/>
        <dbReference type="EC" id="4.2.1.51"/>
    </reaction>
</comment>
<dbReference type="FunFam" id="3.40.190.10:FF:000064">
    <property type="entry name" value="Prephenate dehydratase"/>
    <property type="match status" value="1"/>
</dbReference>
<dbReference type="NCBIfam" id="NF008865">
    <property type="entry name" value="PRK11898.1"/>
    <property type="match status" value="1"/>
</dbReference>
<dbReference type="UniPathway" id="UPA00121">
    <property type="reaction ID" value="UER00345"/>
</dbReference>
<feature type="domain" description="Prephenate dehydratase" evidence="11">
    <location>
        <begin position="4"/>
        <end position="187"/>
    </location>
</feature>
<dbReference type="FunFam" id="3.30.70.260:FF:000012">
    <property type="entry name" value="Prephenate dehydratase"/>
    <property type="match status" value="1"/>
</dbReference>
<keyword evidence="5 10" id="KW-0057">Aromatic amino acid biosynthesis</keyword>
<dbReference type="SUPFAM" id="SSF55021">
    <property type="entry name" value="ACT-like"/>
    <property type="match status" value="1"/>
</dbReference>
<dbReference type="CDD" id="cd04905">
    <property type="entry name" value="ACT_CM-PDT"/>
    <property type="match status" value="1"/>
</dbReference>
<keyword evidence="6 10" id="KW-0584">Phenylalanine biosynthesis</keyword>
<dbReference type="InterPro" id="IPR008242">
    <property type="entry name" value="Chor_mutase/pphenate_deHydtase"/>
</dbReference>
<dbReference type="Gene3D" id="3.30.70.260">
    <property type="match status" value="1"/>
</dbReference>
<evidence type="ECO:0000259" key="12">
    <source>
        <dbReference type="PROSITE" id="PS51671"/>
    </source>
</evidence>
<dbReference type="Pfam" id="PF01842">
    <property type="entry name" value="ACT"/>
    <property type="match status" value="1"/>
</dbReference>
<evidence type="ECO:0000256" key="1">
    <source>
        <dbReference type="ARBA" id="ARBA00004741"/>
    </source>
</evidence>
<accession>A0A6B8WQM8</accession>
<feature type="site" description="Essential for prephenate dehydratase activity" evidence="9">
    <location>
        <position position="180"/>
    </location>
</feature>
<dbReference type="CDD" id="cd13632">
    <property type="entry name" value="PBP2_Aa-PDT_like"/>
    <property type="match status" value="1"/>
</dbReference>
<evidence type="ECO:0000256" key="5">
    <source>
        <dbReference type="ARBA" id="ARBA00023141"/>
    </source>
</evidence>
<evidence type="ECO:0000256" key="9">
    <source>
        <dbReference type="PIRSR" id="PIRSR001500-2"/>
    </source>
</evidence>
<dbReference type="Gene3D" id="3.40.190.10">
    <property type="entry name" value="Periplasmic binding protein-like II"/>
    <property type="match status" value="2"/>
</dbReference>
<dbReference type="PROSITE" id="PS51671">
    <property type="entry name" value="ACT"/>
    <property type="match status" value="1"/>
</dbReference>
<dbReference type="AlphaFoldDB" id="A0A6B8WQM8"/>
<dbReference type="EMBL" id="CP046455">
    <property type="protein sequence ID" value="QGU08558.1"/>
    <property type="molecule type" value="Genomic_DNA"/>
</dbReference>
<evidence type="ECO:0000256" key="6">
    <source>
        <dbReference type="ARBA" id="ARBA00023222"/>
    </source>
</evidence>
<dbReference type="Proteomes" id="UP000424462">
    <property type="component" value="Chromosome"/>
</dbReference>
<dbReference type="GO" id="GO:0005737">
    <property type="term" value="C:cytoplasm"/>
    <property type="evidence" value="ECO:0007669"/>
    <property type="project" value="TreeGrafter"/>
</dbReference>
<dbReference type="InterPro" id="IPR018528">
    <property type="entry name" value="Preph_deHydtase_CS"/>
</dbReference>
<proteinExistence type="predicted"/>
<dbReference type="KEGG" id="cok:COCCU_13295"/>
<comment type="pathway">
    <text evidence="1 10">Amino-acid biosynthesis; L-phenylalanine biosynthesis; phenylpyruvate from prephenate: step 1/1.</text>
</comment>
<dbReference type="Pfam" id="PF00800">
    <property type="entry name" value="PDT"/>
    <property type="match status" value="1"/>
</dbReference>
<name>A0A6B8WQM8_9CORY</name>
<dbReference type="PIRSF" id="PIRSF001500">
    <property type="entry name" value="Chor_mut_pdt_Ppr"/>
    <property type="match status" value="1"/>
</dbReference>
<evidence type="ECO:0000256" key="2">
    <source>
        <dbReference type="ARBA" id="ARBA00013147"/>
    </source>
</evidence>
<dbReference type="SUPFAM" id="SSF53850">
    <property type="entry name" value="Periplasmic binding protein-like II"/>
    <property type="match status" value="1"/>
</dbReference>
<evidence type="ECO:0000256" key="4">
    <source>
        <dbReference type="ARBA" id="ARBA00022605"/>
    </source>
</evidence>
<organism evidence="13 14">
    <name type="scientific">Corynebacterium occultum</name>
    <dbReference type="NCBI Taxonomy" id="2675219"/>
    <lineage>
        <taxon>Bacteria</taxon>
        <taxon>Bacillati</taxon>
        <taxon>Actinomycetota</taxon>
        <taxon>Actinomycetes</taxon>
        <taxon>Mycobacteriales</taxon>
        <taxon>Corynebacteriaceae</taxon>
        <taxon>Corynebacterium</taxon>
    </lineage>
</organism>
<dbReference type="InterPro" id="IPR002912">
    <property type="entry name" value="ACT_dom"/>
</dbReference>
<evidence type="ECO:0000256" key="3">
    <source>
        <dbReference type="ARBA" id="ARBA00021872"/>
    </source>
</evidence>